<dbReference type="SUPFAM" id="SSF48371">
    <property type="entry name" value="ARM repeat"/>
    <property type="match status" value="1"/>
</dbReference>
<evidence type="ECO:0000313" key="2">
    <source>
        <dbReference type="EMBL" id="SJZ44579.1"/>
    </source>
</evidence>
<evidence type="ECO:0000256" key="1">
    <source>
        <dbReference type="SAM" id="SignalP"/>
    </source>
</evidence>
<keyword evidence="3" id="KW-1185">Reference proteome</keyword>
<dbReference type="OrthoDB" id="368950at2"/>
<dbReference type="Pfam" id="PF13646">
    <property type="entry name" value="HEAT_2"/>
    <property type="match status" value="1"/>
</dbReference>
<keyword evidence="1" id="KW-0732">Signal</keyword>
<dbReference type="Proteomes" id="UP000190395">
    <property type="component" value="Unassembled WGS sequence"/>
</dbReference>
<name>A0A1T4KQ69_9SPIR</name>
<dbReference type="RefSeq" id="WP_078930020.1">
    <property type="nucleotide sequence ID" value="NZ_CAMCOW010000012.1"/>
</dbReference>
<dbReference type="Gene3D" id="1.25.10.10">
    <property type="entry name" value="Leucine-rich Repeat Variant"/>
    <property type="match status" value="1"/>
</dbReference>
<dbReference type="STRING" id="225004.SAMN02745152_00263"/>
<protein>
    <submittedName>
        <fullName evidence="2">HEAT repeat-containing protein</fullName>
    </submittedName>
</protein>
<evidence type="ECO:0000313" key="3">
    <source>
        <dbReference type="Proteomes" id="UP000190395"/>
    </source>
</evidence>
<feature type="signal peptide" evidence="1">
    <location>
        <begin position="1"/>
        <end position="21"/>
    </location>
</feature>
<accession>A0A1T4KQ69</accession>
<proteinExistence type="predicted"/>
<dbReference type="InterPro" id="IPR016024">
    <property type="entry name" value="ARM-type_fold"/>
</dbReference>
<feature type="chain" id="PRO_5013092016" evidence="1">
    <location>
        <begin position="22"/>
        <end position="240"/>
    </location>
</feature>
<organism evidence="2 3">
    <name type="scientific">Treponema berlinense</name>
    <dbReference type="NCBI Taxonomy" id="225004"/>
    <lineage>
        <taxon>Bacteria</taxon>
        <taxon>Pseudomonadati</taxon>
        <taxon>Spirochaetota</taxon>
        <taxon>Spirochaetia</taxon>
        <taxon>Spirochaetales</taxon>
        <taxon>Treponemataceae</taxon>
        <taxon>Treponema</taxon>
    </lineage>
</organism>
<reference evidence="2 3" key="1">
    <citation type="submission" date="2017-02" db="EMBL/GenBank/DDBJ databases">
        <authorList>
            <person name="Peterson S.W."/>
        </authorList>
    </citation>
    <scope>NUCLEOTIDE SEQUENCE [LARGE SCALE GENOMIC DNA]</scope>
    <source>
        <strain evidence="2 3">ATCC BAA-909</strain>
    </source>
</reference>
<dbReference type="EMBL" id="FUXC01000001">
    <property type="protein sequence ID" value="SJZ44579.1"/>
    <property type="molecule type" value="Genomic_DNA"/>
</dbReference>
<gene>
    <name evidence="2" type="ORF">SAMN02745152_00263</name>
</gene>
<dbReference type="InterPro" id="IPR011989">
    <property type="entry name" value="ARM-like"/>
</dbReference>
<sequence>MKSIKYAAAAILTAFAFTVSAQTSADNESNVESEYLSSIEDVVITELATSEERDNKLVALQYLENAVNEGRTTPDMMKALDGLAGEGIASQSRTNGRLMNNFPDIRAKACDILANVKTEESKNTLVKVALADNEPMVITAAIRALGDIGINDNDEVSETIAWAQKKNAVLNPTSSLALEVLIAYEKIADSVQNKGPMIQAVGQIATNYRYVTPVRTRAHELLKTLQGASSSSDKKNNNAK</sequence>
<dbReference type="AlphaFoldDB" id="A0A1T4KQ69"/>
<dbReference type="GeneID" id="303366540"/>